<dbReference type="OMA" id="QWNMMNM"/>
<dbReference type="SUPFAM" id="SSF53098">
    <property type="entry name" value="Ribonuclease H-like"/>
    <property type="match status" value="1"/>
</dbReference>
<evidence type="ECO:0000313" key="3">
    <source>
        <dbReference type="Proteomes" id="UP000184267"/>
    </source>
</evidence>
<dbReference type="SMART" id="SM00950">
    <property type="entry name" value="Piwi"/>
    <property type="match status" value="1"/>
</dbReference>
<feature type="domain" description="Piwi" evidence="1">
    <location>
        <begin position="133"/>
        <end position="468"/>
    </location>
</feature>
<dbReference type="InterPro" id="IPR012337">
    <property type="entry name" value="RNaseH-like_sf"/>
</dbReference>
<dbReference type="EMBL" id="MNAD01000992">
    <property type="protein sequence ID" value="OJT08947.1"/>
    <property type="molecule type" value="Genomic_DNA"/>
</dbReference>
<organism evidence="2 3">
    <name type="scientific">Trametes pubescens</name>
    <name type="common">White-rot fungus</name>
    <dbReference type="NCBI Taxonomy" id="154538"/>
    <lineage>
        <taxon>Eukaryota</taxon>
        <taxon>Fungi</taxon>
        <taxon>Dikarya</taxon>
        <taxon>Basidiomycota</taxon>
        <taxon>Agaricomycotina</taxon>
        <taxon>Agaricomycetes</taxon>
        <taxon>Polyporales</taxon>
        <taxon>Polyporaceae</taxon>
        <taxon>Trametes</taxon>
    </lineage>
</organism>
<dbReference type="STRING" id="154538.A0A1M2VMY0"/>
<evidence type="ECO:0000313" key="2">
    <source>
        <dbReference type="EMBL" id="OJT08947.1"/>
    </source>
</evidence>
<sequence>MREAGMSVKTDSAMSIPGLVIAPPKIRYRNDEMRIAPRAGSWNVVGKQFIQPGVLNYWGVAVFDRTARDQDVLEFVSRLVGNLKRAGLVVANPSPPIRPGNPANPGPTLMEVATLGVNAGPPPPPKGTRYPQLIIVILPNAAPDCRRAVKHWGDIQRNISTQCVRSPKWRNANDQYCNNVALKINARIGGTNSVIMSEATSFLQTCMVVGADVGHPGPGAATRPSVAGLVASVDPAISKMTSYAHVQAPRTEIIEGLETMIVGALTDYQEYYRLQNKKTDPPKTMVFYRDGVSEGEFAQVAAREIPMVKSAFRKCHIPDALMPKLIFIVVGKRHHIRFFPQNPARDGDRSGNCPAGLLVHQTITNPNYPDFYLQSHAGLLGSESTALPTMLRNDAHRTTATASRPAHYVVLENEAGLSSIKYVCAAFVDMRIPALTIECSHSLQTLTFHLCHMYASATRSVSIPAPVYCECSENPRICSRMEFHCEDGASLSDTASNVTSAKPEFNLEQWKAAFKPTALNKRMYFL</sequence>
<dbReference type="PROSITE" id="PS50822">
    <property type="entry name" value="PIWI"/>
    <property type="match status" value="1"/>
</dbReference>
<evidence type="ECO:0000259" key="1">
    <source>
        <dbReference type="PROSITE" id="PS50822"/>
    </source>
</evidence>
<proteinExistence type="predicted"/>
<dbReference type="Pfam" id="PF02171">
    <property type="entry name" value="Piwi"/>
    <property type="match status" value="1"/>
</dbReference>
<accession>A0A1M2VMY0</accession>
<dbReference type="AlphaFoldDB" id="A0A1M2VMY0"/>
<name>A0A1M2VMY0_TRAPU</name>
<dbReference type="InterPro" id="IPR036397">
    <property type="entry name" value="RNaseH_sf"/>
</dbReference>
<dbReference type="InterPro" id="IPR003165">
    <property type="entry name" value="Piwi"/>
</dbReference>
<dbReference type="PANTHER" id="PTHR22891">
    <property type="entry name" value="EUKARYOTIC TRANSLATION INITIATION FACTOR 2C"/>
    <property type="match status" value="1"/>
</dbReference>
<dbReference type="OrthoDB" id="10252740at2759"/>
<dbReference type="Gene3D" id="3.40.50.2300">
    <property type="match status" value="1"/>
</dbReference>
<dbReference type="Proteomes" id="UP000184267">
    <property type="component" value="Unassembled WGS sequence"/>
</dbReference>
<comment type="caution">
    <text evidence="2">The sequence shown here is derived from an EMBL/GenBank/DDBJ whole genome shotgun (WGS) entry which is preliminary data.</text>
</comment>
<protein>
    <submittedName>
        <fullName evidence="2">Protein argonaute-2</fullName>
    </submittedName>
</protein>
<dbReference type="InterPro" id="IPR032473">
    <property type="entry name" value="Argonaute_Mid_dom"/>
</dbReference>
<dbReference type="Pfam" id="PF16487">
    <property type="entry name" value="ArgoMid"/>
    <property type="match status" value="1"/>
</dbReference>
<dbReference type="Gene3D" id="3.30.420.10">
    <property type="entry name" value="Ribonuclease H-like superfamily/Ribonuclease H"/>
    <property type="match status" value="1"/>
</dbReference>
<reference evidence="2 3" key="1">
    <citation type="submission" date="2016-10" db="EMBL/GenBank/DDBJ databases">
        <title>Genome sequence of the basidiomycete white-rot fungus Trametes pubescens.</title>
        <authorList>
            <person name="Makela M.R."/>
            <person name="Granchi Z."/>
            <person name="Peng M."/>
            <person name="De Vries R.P."/>
            <person name="Grigoriev I."/>
            <person name="Riley R."/>
            <person name="Hilden K."/>
        </authorList>
    </citation>
    <scope>NUCLEOTIDE SEQUENCE [LARGE SCALE GENOMIC DNA]</scope>
    <source>
        <strain evidence="2 3">FBCC735</strain>
    </source>
</reference>
<gene>
    <name evidence="2" type="ORF">TRAPUB_157</name>
</gene>
<keyword evidence="3" id="KW-1185">Reference proteome</keyword>
<dbReference type="GO" id="GO:0003676">
    <property type="term" value="F:nucleic acid binding"/>
    <property type="evidence" value="ECO:0007669"/>
    <property type="project" value="InterPro"/>
</dbReference>